<organism evidence="2 3">
    <name type="scientific">Paenibacillus whitsoniae</name>
    <dbReference type="NCBI Taxonomy" id="2496558"/>
    <lineage>
        <taxon>Bacteria</taxon>
        <taxon>Bacillati</taxon>
        <taxon>Bacillota</taxon>
        <taxon>Bacilli</taxon>
        <taxon>Bacillales</taxon>
        <taxon>Paenibacillaceae</taxon>
        <taxon>Paenibacillus</taxon>
    </lineage>
</organism>
<dbReference type="Pfam" id="PF13618">
    <property type="entry name" value="Gluconate_2-dh3"/>
    <property type="match status" value="1"/>
</dbReference>
<dbReference type="AlphaFoldDB" id="A0A3S0AKC5"/>
<dbReference type="NCBIfam" id="TIGR01409">
    <property type="entry name" value="TAT_signal_seq"/>
    <property type="match status" value="1"/>
</dbReference>
<protein>
    <submittedName>
        <fullName evidence="2">Gluconate 2-dehydrogenase subunit 3 family protein</fullName>
    </submittedName>
</protein>
<feature type="compositionally biased region" description="Low complexity" evidence="1">
    <location>
        <begin position="42"/>
        <end position="65"/>
    </location>
</feature>
<evidence type="ECO:0000313" key="2">
    <source>
        <dbReference type="EMBL" id="RTE03006.1"/>
    </source>
</evidence>
<dbReference type="InterPro" id="IPR006311">
    <property type="entry name" value="TAT_signal"/>
</dbReference>
<sequence length="259" mass="28324">MAERPNEQAPDQSRRSFLKYTGTAIGGAVVGGVIGSAVSGGFKKSAGEPSPSPSSSAAPQAQGPSDFNQAPMFFNQQQLQIAEAAAERIFPKDDKYPGATDLAVAFYIDHQLASPWGVNARTYRMGPFVKGEATQGDYQSIERHELITMGLNTLEETSKTKHSKSFTELAPEEQDAILTSMEKGEINVVNGITGKTFFNLFRVLVMEGVYSDPLYGGNKNMAGWKMRKYPGNQMSYTNVVDKDAFVAMEPRSLHDHFVH</sequence>
<dbReference type="Proteomes" id="UP000276128">
    <property type="component" value="Unassembled WGS sequence"/>
</dbReference>
<dbReference type="OrthoDB" id="8400810at2"/>
<comment type="caution">
    <text evidence="2">The sequence shown here is derived from an EMBL/GenBank/DDBJ whole genome shotgun (WGS) entry which is preliminary data.</text>
</comment>
<feature type="region of interest" description="Disordered" evidence="1">
    <location>
        <begin position="42"/>
        <end position="69"/>
    </location>
</feature>
<name>A0A3S0AKC5_9BACL</name>
<dbReference type="RefSeq" id="WP_126144651.1">
    <property type="nucleotide sequence ID" value="NZ_RXHU01000109.1"/>
</dbReference>
<dbReference type="InterPro" id="IPR019546">
    <property type="entry name" value="TAT_signal_bac_arc"/>
</dbReference>
<dbReference type="EMBL" id="RXHU01000109">
    <property type="protein sequence ID" value="RTE03006.1"/>
    <property type="molecule type" value="Genomic_DNA"/>
</dbReference>
<keyword evidence="3" id="KW-1185">Reference proteome</keyword>
<dbReference type="InterPro" id="IPR027056">
    <property type="entry name" value="Gluconate_2DH_su3"/>
</dbReference>
<gene>
    <name evidence="2" type="ORF">EJQ19_28630</name>
</gene>
<evidence type="ECO:0000256" key="1">
    <source>
        <dbReference type="SAM" id="MobiDB-lite"/>
    </source>
</evidence>
<proteinExistence type="predicted"/>
<reference evidence="2 3" key="1">
    <citation type="submission" date="2018-12" db="EMBL/GenBank/DDBJ databases">
        <title>Bacillus ochoae sp. nov., Paenibacillus whitsoniae sp. nov., Paenibacillus spiritus sp. nov. Isolated from the Mars Exploration Rover during spacecraft assembly.</title>
        <authorList>
            <person name="Seuylemezian A."/>
            <person name="Vaishampayan P."/>
        </authorList>
    </citation>
    <scope>NUCLEOTIDE SEQUENCE [LARGE SCALE GENOMIC DNA]</scope>
    <source>
        <strain evidence="2 3">MER 54</strain>
    </source>
</reference>
<dbReference type="PROSITE" id="PS51318">
    <property type="entry name" value="TAT"/>
    <property type="match status" value="1"/>
</dbReference>
<evidence type="ECO:0000313" key="3">
    <source>
        <dbReference type="Proteomes" id="UP000276128"/>
    </source>
</evidence>
<accession>A0A3S0AKC5</accession>